<dbReference type="EMBL" id="GL349573">
    <property type="protein sequence ID" value="EFI47630.1"/>
    <property type="molecule type" value="Genomic_DNA"/>
</dbReference>
<dbReference type="HOGENOM" id="CLU_2168698_0_0_10"/>
<proteinExistence type="predicted"/>
<keyword evidence="2" id="KW-1185">Reference proteome</keyword>
<dbReference type="AlphaFoldDB" id="D7NFI5"/>
<dbReference type="Proteomes" id="UP000003805">
    <property type="component" value="Unassembled WGS sequence"/>
</dbReference>
<reference evidence="1 2" key="1">
    <citation type="submission" date="2010-02" db="EMBL/GenBank/DDBJ databases">
        <title>The Genome Sequence of Prevotella oris strain C735.</title>
        <authorList>
            <consortium name="The Broad Institute Genome Sequencing Platform"/>
            <person name="Ward D."/>
            <person name="Feldgarden M."/>
            <person name="Earl A."/>
            <person name="Young S.K."/>
            <person name="Zeng Q."/>
            <person name="Koehrsen M."/>
            <person name="Alvarado L."/>
            <person name="Berlin A."/>
            <person name="Bochicchio J."/>
            <person name="Borenstein D."/>
            <person name="Chapman S.B."/>
            <person name="Chen Z."/>
            <person name="Engels R."/>
            <person name="Freedman E."/>
            <person name="Gellesch M."/>
            <person name="Goldberg J."/>
            <person name="Griggs A."/>
            <person name="Gujja S."/>
            <person name="Heilman E."/>
            <person name="Heiman D."/>
            <person name="Hepburn T."/>
            <person name="Howarth C."/>
            <person name="Jen D."/>
            <person name="Larson L."/>
            <person name="Mehta T."/>
            <person name="Park D."/>
            <person name="Pearson M."/>
            <person name="Roberts A."/>
            <person name="Saif S."/>
            <person name="Shea T."/>
            <person name="Shenoy N."/>
            <person name="Sisk P."/>
            <person name="Stolte C."/>
            <person name="Sykes S."/>
            <person name="Thomson T."/>
            <person name="Walk T."/>
            <person name="White J."/>
            <person name="Yandava C."/>
            <person name="Sibley C.D."/>
            <person name="Field T.R."/>
            <person name="Grinwis M."/>
            <person name="Eshaghurshan C.S."/>
            <person name="Surette M.G."/>
            <person name="Haas B."/>
            <person name="Nusbaum C."/>
            <person name="Birren B."/>
        </authorList>
    </citation>
    <scope>NUCLEOTIDE SEQUENCE [LARGE SCALE GENOMIC DNA]</scope>
    <source>
        <strain evidence="1 2">C735</strain>
    </source>
</reference>
<accession>D7NFI5</accession>
<sequence>MVSDGPRKERRQTMNLVEKTYSASQKRINKLSKEILLILADNNATVAEIITTLAKSSVLGIFFAAQKEKVSPGEFYLVFMKAMIDMYREEETELSSKLKLMEMAKEGGAQ</sequence>
<name>D7NFI5_9BACT</name>
<gene>
    <name evidence="1" type="ORF">HMPREF0665_02326</name>
</gene>
<protein>
    <submittedName>
        <fullName evidence="1">Uncharacterized protein</fullName>
    </submittedName>
</protein>
<evidence type="ECO:0000313" key="2">
    <source>
        <dbReference type="Proteomes" id="UP000003805"/>
    </source>
</evidence>
<organism evidence="1 2">
    <name type="scientific">Segatella oris C735</name>
    <dbReference type="NCBI Taxonomy" id="563008"/>
    <lineage>
        <taxon>Bacteria</taxon>
        <taxon>Pseudomonadati</taxon>
        <taxon>Bacteroidota</taxon>
        <taxon>Bacteroidia</taxon>
        <taxon>Bacteroidales</taxon>
        <taxon>Prevotellaceae</taxon>
        <taxon>Segatella</taxon>
    </lineage>
</organism>
<evidence type="ECO:0000313" key="1">
    <source>
        <dbReference type="EMBL" id="EFI47630.1"/>
    </source>
</evidence>